<protein>
    <submittedName>
        <fullName evidence="4">Plasmodium yoelii subtelomeric region (PYST-C1), putative</fullName>
    </submittedName>
</protein>
<evidence type="ECO:0000313" key="4">
    <source>
        <dbReference type="EMBL" id="SCL83249.1"/>
    </source>
</evidence>
<feature type="compositionally biased region" description="Polar residues" evidence="1">
    <location>
        <begin position="86"/>
        <end position="95"/>
    </location>
</feature>
<feature type="domain" description="PYST-C1-like N-terminal" evidence="3">
    <location>
        <begin position="34"/>
        <end position="86"/>
    </location>
</feature>
<dbReference type="Proteomes" id="UP000507536">
    <property type="component" value="Unassembled WGS sequence"/>
</dbReference>
<dbReference type="EMBL" id="FMIN01000028">
    <property type="protein sequence ID" value="SCL83249.1"/>
    <property type="molecule type" value="Genomic_DNA"/>
</dbReference>
<feature type="compositionally biased region" description="Basic and acidic residues" evidence="1">
    <location>
        <begin position="53"/>
        <end position="62"/>
    </location>
</feature>
<keyword evidence="2" id="KW-0732">Signal</keyword>
<gene>
    <name evidence="4" type="ORF">PCHDS_000493200</name>
</gene>
<feature type="region of interest" description="Disordered" evidence="1">
    <location>
        <begin position="47"/>
        <end position="119"/>
    </location>
</feature>
<proteinExistence type="predicted"/>
<feature type="chain" id="PRO_5008749490" evidence="2">
    <location>
        <begin position="19"/>
        <end position="157"/>
    </location>
</feature>
<accession>A0A1C6WA86</accession>
<evidence type="ECO:0000256" key="1">
    <source>
        <dbReference type="SAM" id="MobiDB-lite"/>
    </source>
</evidence>
<dbReference type="NCBIfam" id="TIGR01601">
    <property type="entry name" value="PYST-C1"/>
    <property type="match status" value="1"/>
</dbReference>
<dbReference type="InterPro" id="IPR006488">
    <property type="entry name" value="PYST-C1_N"/>
</dbReference>
<evidence type="ECO:0000259" key="3">
    <source>
        <dbReference type="Pfam" id="PF09690"/>
    </source>
</evidence>
<organism evidence="4">
    <name type="scientific">Plasmodium chabaudi adami</name>
    <dbReference type="NCBI Taxonomy" id="5826"/>
    <lineage>
        <taxon>Eukaryota</taxon>
        <taxon>Sar</taxon>
        <taxon>Alveolata</taxon>
        <taxon>Apicomplexa</taxon>
        <taxon>Aconoidasida</taxon>
        <taxon>Haemosporida</taxon>
        <taxon>Plasmodiidae</taxon>
        <taxon>Plasmodium</taxon>
        <taxon>Plasmodium (Vinckeia)</taxon>
    </lineage>
</organism>
<dbReference type="AlphaFoldDB" id="A0A1C6WA86"/>
<dbReference type="Pfam" id="PF09690">
    <property type="entry name" value="PYST-C1"/>
    <property type="match status" value="1"/>
</dbReference>
<feature type="signal peptide" evidence="2">
    <location>
        <begin position="1"/>
        <end position="18"/>
    </location>
</feature>
<name>A0A1C6WA86_PLACE</name>
<feature type="compositionally biased region" description="Low complexity" evidence="1">
    <location>
        <begin position="96"/>
        <end position="114"/>
    </location>
</feature>
<reference evidence="4" key="1">
    <citation type="submission" date="2016-08" db="EMBL/GenBank/DDBJ databases">
        <authorList>
            <consortium name="Pathogen Informatics"/>
        </authorList>
    </citation>
    <scope>NUCLEOTIDE SEQUENCE</scope>
    <source>
        <strain evidence="4">DS</strain>
    </source>
</reference>
<sequence>MNKRIFSLVCIVLYGLLAVSIHCSEQKDDKCKESGLSRIIRSIKKIKRSNKKNGIESKREIQLKSNSPEDDSGCTHSTSKIDNKNKTTAPSNGKASSQNPNNETPEESSNNNKPFPKVTLEFEGLQIGITPRSQEHLESLLKKQKELKEKYSKKASE</sequence>
<evidence type="ECO:0000256" key="2">
    <source>
        <dbReference type="SAM" id="SignalP"/>
    </source>
</evidence>